<protein>
    <submittedName>
        <fullName evidence="3">Polysaccharide deacetylase</fullName>
    </submittedName>
</protein>
<name>A0A4Q9KKS6_PROTD</name>
<dbReference type="Gene3D" id="3.20.20.370">
    <property type="entry name" value="Glycoside hydrolase/deacetylase"/>
    <property type="match status" value="1"/>
</dbReference>
<proteinExistence type="predicted"/>
<organism evidence="3 4">
    <name type="scientific">Propioniciclava tarda</name>
    <dbReference type="NCBI Taxonomy" id="433330"/>
    <lineage>
        <taxon>Bacteria</taxon>
        <taxon>Bacillati</taxon>
        <taxon>Actinomycetota</taxon>
        <taxon>Actinomycetes</taxon>
        <taxon>Propionibacteriales</taxon>
        <taxon>Propionibacteriaceae</taxon>
        <taxon>Propioniciclava</taxon>
    </lineage>
</organism>
<feature type="compositionally biased region" description="Low complexity" evidence="1">
    <location>
        <begin position="20"/>
        <end position="29"/>
    </location>
</feature>
<keyword evidence="2" id="KW-0732">Signal</keyword>
<accession>A0A4Q9KKS6</accession>
<dbReference type="PANTHER" id="PTHR34216:SF3">
    <property type="entry name" value="POLY-BETA-1,6-N-ACETYL-D-GLUCOSAMINE N-DEACETYLASE"/>
    <property type="match status" value="1"/>
</dbReference>
<evidence type="ECO:0000256" key="2">
    <source>
        <dbReference type="SAM" id="SignalP"/>
    </source>
</evidence>
<sequence>MSRRALATLALVFALVSCSTPSAPSSPTTPVSPPPRPSATGQPSASDTPRADGLVKWPDNSKVSHIFFHSLVVDTDRGFDPKRSTSAGIEQYMVTQYEFNKILDSLYAKGYVLVHPQRLAAKDASGVMKWTPLYLPAGKTPLVLSVDDMSYNKVTVGNGFATRLTLTPDGKVTNDYTDAAGNTTQGAYDVTTVLDEFVAKHPDFSFEGDKGTIALTGYEGVLGYKSSPYVYGDNDTTKAEAAKAKAVADALKASGWKFASHSYGHRNYTKFSVGAIQKDMGTWLADVSPIIGKTDMLIYAFGADISDVKPYTKANPKYAYLSSVGFDYFFNVDGSTPAWMQLQPSSLRQGRINIDGITLSRAIQGKTKILDGFFDPKAVLDPKRPMPTPGT</sequence>
<feature type="region of interest" description="Disordered" evidence="1">
    <location>
        <begin position="20"/>
        <end position="54"/>
    </location>
</feature>
<dbReference type="Proteomes" id="UP000291933">
    <property type="component" value="Unassembled WGS sequence"/>
</dbReference>
<dbReference type="EMBL" id="SDMR01000009">
    <property type="protein sequence ID" value="TBT94795.1"/>
    <property type="molecule type" value="Genomic_DNA"/>
</dbReference>
<feature type="signal peptide" evidence="2">
    <location>
        <begin position="1"/>
        <end position="23"/>
    </location>
</feature>
<dbReference type="OrthoDB" id="3722973at2"/>
<dbReference type="InterPro" id="IPR051398">
    <property type="entry name" value="Polysacch_Deacetylase"/>
</dbReference>
<reference evidence="3 4" key="1">
    <citation type="submission" date="2019-01" db="EMBL/GenBank/DDBJ databases">
        <title>Lactibacter flavus gen. nov., sp. nov., a novel bacterium of the family Propionibacteriaceae isolated from raw milk and dairy products.</title>
        <authorList>
            <person name="Huptas C."/>
            <person name="Wenning M."/>
            <person name="Breitenwieser F."/>
            <person name="Doll E."/>
            <person name="Von Neubeck M."/>
            <person name="Busse H.-J."/>
            <person name="Scherer S."/>
        </authorList>
    </citation>
    <scope>NUCLEOTIDE SEQUENCE [LARGE SCALE GENOMIC DNA]</scope>
    <source>
        <strain evidence="3 4">DSM 22130</strain>
    </source>
</reference>
<dbReference type="RefSeq" id="WP_131172111.1">
    <property type="nucleotide sequence ID" value="NZ_FXTL01000009.1"/>
</dbReference>
<dbReference type="SUPFAM" id="SSF88713">
    <property type="entry name" value="Glycoside hydrolase/deacetylase"/>
    <property type="match status" value="1"/>
</dbReference>
<comment type="caution">
    <text evidence="3">The sequence shown here is derived from an EMBL/GenBank/DDBJ whole genome shotgun (WGS) entry which is preliminary data.</text>
</comment>
<dbReference type="AlphaFoldDB" id="A0A4Q9KKS6"/>
<feature type="chain" id="PRO_5039296450" evidence="2">
    <location>
        <begin position="24"/>
        <end position="391"/>
    </location>
</feature>
<dbReference type="GO" id="GO:0005975">
    <property type="term" value="P:carbohydrate metabolic process"/>
    <property type="evidence" value="ECO:0007669"/>
    <property type="project" value="InterPro"/>
</dbReference>
<dbReference type="PROSITE" id="PS51257">
    <property type="entry name" value="PROKAR_LIPOPROTEIN"/>
    <property type="match status" value="1"/>
</dbReference>
<dbReference type="PANTHER" id="PTHR34216">
    <property type="match status" value="1"/>
</dbReference>
<evidence type="ECO:0000313" key="4">
    <source>
        <dbReference type="Proteomes" id="UP000291933"/>
    </source>
</evidence>
<dbReference type="InterPro" id="IPR011330">
    <property type="entry name" value="Glyco_hydro/deAcase_b/a-brl"/>
</dbReference>
<evidence type="ECO:0000313" key="3">
    <source>
        <dbReference type="EMBL" id="TBT94795.1"/>
    </source>
</evidence>
<keyword evidence="4" id="KW-1185">Reference proteome</keyword>
<gene>
    <name evidence="3" type="ORF">ET996_08380</name>
</gene>
<evidence type="ECO:0000256" key="1">
    <source>
        <dbReference type="SAM" id="MobiDB-lite"/>
    </source>
</evidence>